<organism evidence="2 3">
    <name type="scientific">Bradyrhizobium agreste</name>
    <dbReference type="NCBI Taxonomy" id="2751811"/>
    <lineage>
        <taxon>Bacteria</taxon>
        <taxon>Pseudomonadati</taxon>
        <taxon>Pseudomonadota</taxon>
        <taxon>Alphaproteobacteria</taxon>
        <taxon>Hyphomicrobiales</taxon>
        <taxon>Nitrobacteraceae</taxon>
        <taxon>Bradyrhizobium</taxon>
    </lineage>
</organism>
<evidence type="ECO:0000313" key="3">
    <source>
        <dbReference type="Proteomes" id="UP000807370"/>
    </source>
</evidence>
<keyword evidence="3" id="KW-1185">Reference proteome</keyword>
<dbReference type="RefSeq" id="WP_197959584.1">
    <property type="nucleotide sequence ID" value="NZ_JACCHP010000006.1"/>
</dbReference>
<accession>A0ABS0PM18</accession>
<dbReference type="Proteomes" id="UP000807370">
    <property type="component" value="Unassembled WGS sequence"/>
</dbReference>
<dbReference type="InterPro" id="IPR044862">
    <property type="entry name" value="Pro_4_hyd_alph_FE2OG_OXY"/>
</dbReference>
<comment type="caution">
    <text evidence="2">The sequence shown here is derived from an EMBL/GenBank/DDBJ whole genome shotgun (WGS) entry which is preliminary data.</text>
</comment>
<dbReference type="Gene3D" id="2.60.120.620">
    <property type="entry name" value="q2cbj1_9rhob like domain"/>
    <property type="match status" value="1"/>
</dbReference>
<evidence type="ECO:0000313" key="2">
    <source>
        <dbReference type="EMBL" id="MBH5398265.1"/>
    </source>
</evidence>
<proteinExistence type="predicted"/>
<dbReference type="PANTHER" id="PTHR12117:SF0">
    <property type="entry name" value="PROLYL 3-HYDROXYLASE OGFOD1"/>
    <property type="match status" value="1"/>
</dbReference>
<reference evidence="2 3" key="1">
    <citation type="submission" date="2020-07" db="EMBL/GenBank/DDBJ databases">
        <title>Bradyrhizobium diversity isolated from nodules of indigenous legumes of Western Australia.</title>
        <authorList>
            <person name="Klepa M.S."/>
        </authorList>
    </citation>
    <scope>NUCLEOTIDE SEQUENCE [LARGE SCALE GENOMIC DNA]</scope>
    <source>
        <strain evidence="2 3">CNPSo 4010</strain>
    </source>
</reference>
<dbReference type="Pfam" id="PF13640">
    <property type="entry name" value="2OG-FeII_Oxy_3"/>
    <property type="match status" value="1"/>
</dbReference>
<evidence type="ECO:0000259" key="1">
    <source>
        <dbReference type="Pfam" id="PF13640"/>
    </source>
</evidence>
<name>A0ABS0PM18_9BRAD</name>
<protein>
    <submittedName>
        <fullName evidence="2">2OG-Fe(II) oxygenase</fullName>
    </submittedName>
</protein>
<dbReference type="InterPro" id="IPR051842">
    <property type="entry name" value="uS12_prolyl_hydroxylase"/>
</dbReference>
<dbReference type="PANTHER" id="PTHR12117">
    <property type="entry name" value="HISTONE ACETYLTRANSFERASE COMPLEX"/>
    <property type="match status" value="1"/>
</dbReference>
<dbReference type="EMBL" id="JACCHP010000006">
    <property type="protein sequence ID" value="MBH5398265.1"/>
    <property type="molecule type" value="Genomic_DNA"/>
</dbReference>
<gene>
    <name evidence="2" type="ORF">HZZ13_10740</name>
</gene>
<feature type="domain" description="Prolyl 4-hydroxylase alpha subunit Fe(2+) 2OG dioxygenase" evidence="1">
    <location>
        <begin position="136"/>
        <end position="234"/>
    </location>
</feature>
<sequence>MFDSPQRVSIGTEHFGVREFLPLSKMAQHRAIWARQYSSNRPFPHIGIDDFFDDHIIKKIVASYPGEFDASWDRRFLDAGTYEEQKLGLDRLEDFPPYIQQFINALNSRIFVEFLEHLTGIDGLIPDPYLSGGGLHMIPRGGRLAIHADFNTHKKLRLDRRLNLLLYLNHDWQEDWGGALELWDKDVKTKEKAYLPIANRVVIFTTTDTAFHGHPDPLTSPKGKYRRSIALYYYTNGRPEEEKSAEHTTIFKMRPNEIRRRRVLDVVKPFVPPIVWQLPRLARKWRSETGRSAGRKETLR</sequence>